<keyword evidence="7" id="KW-0449">Lipoprotein</keyword>
<dbReference type="EMBL" id="KZ819634">
    <property type="protein sequence ID" value="PWN94334.1"/>
    <property type="molecule type" value="Genomic_DNA"/>
</dbReference>
<dbReference type="CDD" id="cd21176">
    <property type="entry name" value="LPMO_auxiliary-like"/>
    <property type="match status" value="1"/>
</dbReference>
<evidence type="ECO:0000256" key="8">
    <source>
        <dbReference type="SAM" id="MobiDB-lite"/>
    </source>
</evidence>
<name>A0A316YZX2_9BASI</name>
<keyword evidence="6" id="KW-0325">Glycoprotein</keyword>
<keyword evidence="3" id="KW-0336">GPI-anchor</keyword>
<evidence type="ECO:0000256" key="4">
    <source>
        <dbReference type="ARBA" id="ARBA00022729"/>
    </source>
</evidence>
<dbReference type="Pfam" id="PF20238">
    <property type="entry name" value="BIM1-like_dom"/>
    <property type="match status" value="1"/>
</dbReference>
<dbReference type="OrthoDB" id="2146436at2759"/>
<dbReference type="AlphaFoldDB" id="A0A316YZX2"/>
<evidence type="ECO:0000259" key="10">
    <source>
        <dbReference type="Pfam" id="PF20238"/>
    </source>
</evidence>
<dbReference type="STRING" id="215250.A0A316YZX2"/>
<proteinExistence type="predicted"/>
<keyword evidence="5" id="KW-0472">Membrane</keyword>
<reference evidence="11 12" key="1">
    <citation type="journal article" date="2018" name="Mol. Biol. Evol.">
        <title>Broad Genomic Sampling Reveals a Smut Pathogenic Ancestry of the Fungal Clade Ustilaginomycotina.</title>
        <authorList>
            <person name="Kijpornyongpan T."/>
            <person name="Mondo S.J."/>
            <person name="Barry K."/>
            <person name="Sandor L."/>
            <person name="Lee J."/>
            <person name="Lipzen A."/>
            <person name="Pangilinan J."/>
            <person name="LaButti K."/>
            <person name="Hainaut M."/>
            <person name="Henrissat B."/>
            <person name="Grigoriev I.V."/>
            <person name="Spatafora J.W."/>
            <person name="Aime M.C."/>
        </authorList>
    </citation>
    <scope>NUCLEOTIDE SEQUENCE [LARGE SCALE GENOMIC DNA]</scope>
    <source>
        <strain evidence="11 12">MCA 4198</strain>
    </source>
</reference>
<evidence type="ECO:0000256" key="7">
    <source>
        <dbReference type="ARBA" id="ARBA00023288"/>
    </source>
</evidence>
<feature type="region of interest" description="Disordered" evidence="8">
    <location>
        <begin position="172"/>
        <end position="198"/>
    </location>
</feature>
<feature type="chain" id="PRO_5016257430" description="Copper acquisition factor BIM1-like domain-containing protein" evidence="9">
    <location>
        <begin position="21"/>
        <end position="228"/>
    </location>
</feature>
<dbReference type="InParanoid" id="A0A316YZX2"/>
<dbReference type="GeneID" id="37042739"/>
<evidence type="ECO:0000313" key="12">
    <source>
        <dbReference type="Proteomes" id="UP000245768"/>
    </source>
</evidence>
<accession>A0A316YZX2</accession>
<evidence type="ECO:0000256" key="9">
    <source>
        <dbReference type="SAM" id="SignalP"/>
    </source>
</evidence>
<keyword evidence="12" id="KW-1185">Reference proteome</keyword>
<dbReference type="PANTHER" id="PTHR34992">
    <property type="entry name" value="HYPHAL ANASTAMOSIS-7 PROTEIN"/>
    <property type="match status" value="1"/>
</dbReference>
<dbReference type="InterPro" id="IPR046936">
    <property type="entry name" value="BIM1-like"/>
</dbReference>
<dbReference type="GO" id="GO:0005886">
    <property type="term" value="C:plasma membrane"/>
    <property type="evidence" value="ECO:0007669"/>
    <property type="project" value="UniProtKB-SubCell"/>
</dbReference>
<dbReference type="InterPro" id="IPR046530">
    <property type="entry name" value="BIM1-like_dom"/>
</dbReference>
<feature type="signal peptide" evidence="9">
    <location>
        <begin position="1"/>
        <end position="20"/>
    </location>
</feature>
<evidence type="ECO:0000256" key="3">
    <source>
        <dbReference type="ARBA" id="ARBA00022622"/>
    </source>
</evidence>
<dbReference type="GO" id="GO:0098552">
    <property type="term" value="C:side of membrane"/>
    <property type="evidence" value="ECO:0007669"/>
    <property type="project" value="UniProtKB-KW"/>
</dbReference>
<comment type="subcellular location">
    <subcellularLocation>
        <location evidence="1">Cell membrane</location>
        <topology evidence="1">Lipid-anchor</topology>
        <topology evidence="1">GPI-anchor</topology>
    </subcellularLocation>
</comment>
<gene>
    <name evidence="11" type="ORF">FA10DRAFT_264876</name>
</gene>
<feature type="domain" description="Copper acquisition factor BIM1-like" evidence="10">
    <location>
        <begin position="19"/>
        <end position="159"/>
    </location>
</feature>
<dbReference type="PANTHER" id="PTHR34992:SF11">
    <property type="entry name" value="COPPER ACQUISITION FACTOR BIM1-LIKE DOMAIN-CONTAINING PROTEIN"/>
    <property type="match status" value="1"/>
</dbReference>
<dbReference type="RefSeq" id="XP_025381532.1">
    <property type="nucleotide sequence ID" value="XM_025520823.1"/>
</dbReference>
<protein>
    <recommendedName>
        <fullName evidence="10">Copper acquisition factor BIM1-like domain-containing protein</fullName>
    </recommendedName>
</protein>
<evidence type="ECO:0000313" key="11">
    <source>
        <dbReference type="EMBL" id="PWN94334.1"/>
    </source>
</evidence>
<organism evidence="11 12">
    <name type="scientific">Acaromyces ingoldii</name>
    <dbReference type="NCBI Taxonomy" id="215250"/>
    <lineage>
        <taxon>Eukaryota</taxon>
        <taxon>Fungi</taxon>
        <taxon>Dikarya</taxon>
        <taxon>Basidiomycota</taxon>
        <taxon>Ustilaginomycotina</taxon>
        <taxon>Exobasidiomycetes</taxon>
        <taxon>Exobasidiales</taxon>
        <taxon>Cryptobasidiaceae</taxon>
        <taxon>Acaromyces</taxon>
    </lineage>
</organism>
<evidence type="ECO:0000256" key="2">
    <source>
        <dbReference type="ARBA" id="ARBA00022475"/>
    </source>
</evidence>
<dbReference type="Proteomes" id="UP000245768">
    <property type="component" value="Unassembled WGS sequence"/>
</dbReference>
<evidence type="ECO:0000256" key="5">
    <source>
        <dbReference type="ARBA" id="ARBA00023136"/>
    </source>
</evidence>
<sequence length="228" mass="23735">MQASLISLVALAALPAAVSAHFQLQLPKSRGFDEDIENEAPCGGFNASATRAPWYYQKGPIQINSEHDTATVNIYVSYDSNPTTLTSFTSNALKTDVKITGEGEFCFNNNVAGTQATNGVNATLMVEYISTVHGHLYQCSDVTFSSNQTLNEGITCTDALTATKNLNDAAVQAAGGETSNSSSSNTSNTTTSSGSTSSHHDGAIAFHSDLLVLLSVTVGAACLGLAVL</sequence>
<feature type="compositionally biased region" description="Low complexity" evidence="8">
    <location>
        <begin position="178"/>
        <end position="197"/>
    </location>
</feature>
<evidence type="ECO:0000256" key="6">
    <source>
        <dbReference type="ARBA" id="ARBA00023180"/>
    </source>
</evidence>
<keyword evidence="2" id="KW-1003">Cell membrane</keyword>
<keyword evidence="4 9" id="KW-0732">Signal</keyword>
<evidence type="ECO:0000256" key="1">
    <source>
        <dbReference type="ARBA" id="ARBA00004609"/>
    </source>
</evidence>